<reference evidence="3" key="1">
    <citation type="submission" date="2019-09" db="EMBL/GenBank/DDBJ databases">
        <authorList>
            <person name="Chandra G."/>
            <person name="Truman W A."/>
        </authorList>
    </citation>
    <scope>NUCLEOTIDE SEQUENCE [LARGE SCALE GENOMIC DNA]</scope>
    <source>
        <strain evidence="3">PS652</strain>
    </source>
</reference>
<keyword evidence="1" id="KW-0812">Transmembrane</keyword>
<feature type="transmembrane region" description="Helical" evidence="1">
    <location>
        <begin position="186"/>
        <end position="205"/>
    </location>
</feature>
<keyword evidence="1" id="KW-0472">Membrane</keyword>
<proteinExistence type="predicted"/>
<dbReference type="RefSeq" id="WP_038996706.1">
    <property type="nucleotide sequence ID" value="NZ_OZ024668.1"/>
</dbReference>
<evidence type="ECO:0000256" key="1">
    <source>
        <dbReference type="SAM" id="Phobius"/>
    </source>
</evidence>
<dbReference type="EMBL" id="CABVHG010000009">
    <property type="protein sequence ID" value="VVM74295.1"/>
    <property type="molecule type" value="Genomic_DNA"/>
</dbReference>
<evidence type="ECO:0000313" key="3">
    <source>
        <dbReference type="EMBL" id="VVM74295.1"/>
    </source>
</evidence>
<protein>
    <submittedName>
        <fullName evidence="3">Uncharacterized protein</fullName>
    </submittedName>
</protein>
<sequence>MNQVFADADSCITDSTDALRARVGKELPSLERNPMPSVFSQITSQPPKSQIKIYCMLVVVTSLFAVLSMSSIQGYTTPNPLQMQGLEGRLTGWSEVWNYDQSLMRMGVRFRLPGEREDQRRTVYVPKDILQSSQLSEKANVALLVERISEDVIVREMHSLDGRLLFDDSLLKHVVSVGDERAQRGLVVSVLMAVLSLLAAVVTWWRHLRAPTDHATTH</sequence>
<accession>A0A5E6SAC9</accession>
<gene>
    <name evidence="3" type="ORF">PS652_01939</name>
    <name evidence="2" type="ORF">PS652_03721</name>
</gene>
<reference evidence="2 4" key="2">
    <citation type="submission" date="2024-03" db="EMBL/GenBank/DDBJ databases">
        <authorList>
            <person name="Alaster D. Moffat"/>
            <person name="Govind Chandra"/>
            <person name="Andrew W. Truman"/>
        </authorList>
    </citation>
    <scope>NUCLEOTIDE SEQUENCE [LARGE SCALE GENOMIC DNA]</scope>
    <source>
        <strain evidence="2">PS652</strain>
    </source>
</reference>
<evidence type="ECO:0000313" key="2">
    <source>
        <dbReference type="EMBL" id="CAK9890868.1"/>
    </source>
</evidence>
<feature type="transmembrane region" description="Helical" evidence="1">
    <location>
        <begin position="53"/>
        <end position="72"/>
    </location>
</feature>
<dbReference type="AlphaFoldDB" id="A0A5E6SAC9"/>
<keyword evidence="1" id="KW-1133">Transmembrane helix</keyword>
<dbReference type="Proteomes" id="UP000326595">
    <property type="component" value="Chromosome"/>
</dbReference>
<dbReference type="EMBL" id="OZ024668">
    <property type="protein sequence ID" value="CAK9890868.1"/>
    <property type="molecule type" value="Genomic_DNA"/>
</dbReference>
<name>A0A5E6SAC9_PSEFL</name>
<organism evidence="3">
    <name type="scientific">Pseudomonas fluorescens</name>
    <dbReference type="NCBI Taxonomy" id="294"/>
    <lineage>
        <taxon>Bacteria</taxon>
        <taxon>Pseudomonadati</taxon>
        <taxon>Pseudomonadota</taxon>
        <taxon>Gammaproteobacteria</taxon>
        <taxon>Pseudomonadales</taxon>
        <taxon>Pseudomonadaceae</taxon>
        <taxon>Pseudomonas</taxon>
    </lineage>
</organism>
<evidence type="ECO:0000313" key="4">
    <source>
        <dbReference type="Proteomes" id="UP000326595"/>
    </source>
</evidence>